<evidence type="ECO:0000313" key="3">
    <source>
        <dbReference type="EMBL" id="NBG89372.1"/>
    </source>
</evidence>
<dbReference type="AlphaFoldDB" id="A0AA43XME1"/>
<evidence type="ECO:0000256" key="1">
    <source>
        <dbReference type="SAM" id="Phobius"/>
    </source>
</evidence>
<feature type="transmembrane region" description="Helical" evidence="1">
    <location>
        <begin position="249"/>
        <end position="271"/>
    </location>
</feature>
<feature type="transmembrane region" description="Helical" evidence="1">
    <location>
        <begin position="277"/>
        <end position="296"/>
    </location>
</feature>
<proteinExistence type="predicted"/>
<protein>
    <recommendedName>
        <fullName evidence="2">DUF8173 domain-containing protein</fullName>
    </recommendedName>
</protein>
<reference evidence="3 4" key="1">
    <citation type="submission" date="2019-04" db="EMBL/GenBank/DDBJ databases">
        <title>Isachenkonia alkalipeptolytica gen. nov. sp. nov. a new anaerobic, alkiliphilic organothrophic bacterium capable to reduce synthesized ferrihydrite isolated from a soda lake.</title>
        <authorList>
            <person name="Toshchakov S.V."/>
            <person name="Zavarzina D.G."/>
            <person name="Zhilina T.N."/>
            <person name="Kostrikina N.A."/>
            <person name="Kublanov I.V."/>
        </authorList>
    </citation>
    <scope>NUCLEOTIDE SEQUENCE [LARGE SCALE GENOMIC DNA]</scope>
    <source>
        <strain evidence="3 4">Z-1701</strain>
    </source>
</reference>
<name>A0AA43XME1_9CLOT</name>
<keyword evidence="4" id="KW-1185">Reference proteome</keyword>
<evidence type="ECO:0000313" key="4">
    <source>
        <dbReference type="Proteomes" id="UP000449710"/>
    </source>
</evidence>
<dbReference type="InterPro" id="IPR058486">
    <property type="entry name" value="DUF8173"/>
</dbReference>
<gene>
    <name evidence="3" type="ORF">ISALK_12815</name>
</gene>
<dbReference type="EMBL" id="SUMG01000023">
    <property type="protein sequence ID" value="NBG89372.1"/>
    <property type="molecule type" value="Genomic_DNA"/>
</dbReference>
<keyword evidence="1" id="KW-0472">Membrane</keyword>
<sequence>MKFNEANPNRIQNRKKSNNLSTKRRIGLMTLVFFILLTSGVYASLGAQRGDVLRFFNSVDVAEGEVIDGNVVSIIGGANIDGEVRGDVVTIIGNTGISDAASVNGDVVNIIGNVESFGESQSVINIVGSLSLGGNIDGDVIQIVGNSRLGSDTIIQGDLVSFLGNFENQNGQIMGQEITVIDFLPDFFNRLLPGEYPPLPIILILVIMFSVLAHVFAFIFGAIVVTLFSDQFRSMSEKVKEEPGRKLGMGVLLYLILQVSIVTVAITIIGIPLLLFLIPLSIFIQFLGNLIVKIGIGRKMAKVFDREYGLIGELLIGSVIYILLDVLVAGRPITFVLKFFGMGELANRVLERKGPASVQSQQE</sequence>
<comment type="caution">
    <text evidence="3">The sequence shown here is derived from an EMBL/GenBank/DDBJ whole genome shotgun (WGS) entry which is preliminary data.</text>
</comment>
<dbReference type="Pfam" id="PF26514">
    <property type="entry name" value="DUF8173"/>
    <property type="match status" value="1"/>
</dbReference>
<feature type="domain" description="DUF8173" evidence="2">
    <location>
        <begin position="210"/>
        <end position="351"/>
    </location>
</feature>
<keyword evidence="1" id="KW-0812">Transmembrane</keyword>
<keyword evidence="1" id="KW-1133">Transmembrane helix</keyword>
<dbReference type="RefSeq" id="WP_160722977.1">
    <property type="nucleotide sequence ID" value="NZ_SUMG01000023.1"/>
</dbReference>
<feature type="transmembrane region" description="Helical" evidence="1">
    <location>
        <begin position="199"/>
        <end position="228"/>
    </location>
</feature>
<accession>A0AA43XME1</accession>
<organism evidence="3 4">
    <name type="scientific">Isachenkonia alkalipeptolytica</name>
    <dbReference type="NCBI Taxonomy" id="2565777"/>
    <lineage>
        <taxon>Bacteria</taxon>
        <taxon>Bacillati</taxon>
        <taxon>Bacillota</taxon>
        <taxon>Clostridia</taxon>
        <taxon>Eubacteriales</taxon>
        <taxon>Clostridiaceae</taxon>
        <taxon>Isachenkonia</taxon>
    </lineage>
</organism>
<dbReference type="Proteomes" id="UP000449710">
    <property type="component" value="Unassembled WGS sequence"/>
</dbReference>
<feature type="transmembrane region" description="Helical" evidence="1">
    <location>
        <begin position="308"/>
        <end position="330"/>
    </location>
</feature>
<evidence type="ECO:0000259" key="2">
    <source>
        <dbReference type="Pfam" id="PF26514"/>
    </source>
</evidence>